<dbReference type="PANTHER" id="PTHR39087:SF2">
    <property type="entry name" value="UPF0104 MEMBRANE PROTEIN MJ1595"/>
    <property type="match status" value="1"/>
</dbReference>
<gene>
    <name evidence="7" type="ORF">DES52_105171</name>
</gene>
<accession>A0A318S6L7</accession>
<feature type="transmembrane region" description="Helical" evidence="6">
    <location>
        <begin position="257"/>
        <end position="274"/>
    </location>
</feature>
<proteinExistence type="predicted"/>
<evidence type="ECO:0000256" key="1">
    <source>
        <dbReference type="ARBA" id="ARBA00004651"/>
    </source>
</evidence>
<feature type="transmembrane region" description="Helical" evidence="6">
    <location>
        <begin position="280"/>
        <end position="303"/>
    </location>
</feature>
<evidence type="ECO:0000256" key="6">
    <source>
        <dbReference type="SAM" id="Phobius"/>
    </source>
</evidence>
<dbReference type="Proteomes" id="UP000248326">
    <property type="component" value="Unassembled WGS sequence"/>
</dbReference>
<dbReference type="InterPro" id="IPR022791">
    <property type="entry name" value="L-PG_synthase/AglD"/>
</dbReference>
<comment type="caution">
    <text evidence="7">The sequence shown here is derived from an EMBL/GenBank/DDBJ whole genome shotgun (WGS) entry which is preliminary data.</text>
</comment>
<evidence type="ECO:0000313" key="8">
    <source>
        <dbReference type="Proteomes" id="UP000248326"/>
    </source>
</evidence>
<feature type="transmembrane region" description="Helical" evidence="6">
    <location>
        <begin position="145"/>
        <end position="168"/>
    </location>
</feature>
<dbReference type="AlphaFoldDB" id="A0A318S6L7"/>
<dbReference type="EMBL" id="QJSX01000005">
    <property type="protein sequence ID" value="PYE54533.1"/>
    <property type="molecule type" value="Genomic_DNA"/>
</dbReference>
<evidence type="ECO:0000313" key="7">
    <source>
        <dbReference type="EMBL" id="PYE54533.1"/>
    </source>
</evidence>
<evidence type="ECO:0000256" key="5">
    <source>
        <dbReference type="ARBA" id="ARBA00023136"/>
    </source>
</evidence>
<evidence type="ECO:0000256" key="2">
    <source>
        <dbReference type="ARBA" id="ARBA00022475"/>
    </source>
</evidence>
<name>A0A318S6L7_9DEIO</name>
<dbReference type="Pfam" id="PF03706">
    <property type="entry name" value="LPG_synthase_TM"/>
    <property type="match status" value="1"/>
</dbReference>
<dbReference type="NCBIfam" id="TIGR00374">
    <property type="entry name" value="flippase-like domain"/>
    <property type="match status" value="1"/>
</dbReference>
<feature type="transmembrane region" description="Helical" evidence="6">
    <location>
        <begin position="226"/>
        <end position="245"/>
    </location>
</feature>
<dbReference type="RefSeq" id="WP_170130948.1">
    <property type="nucleotide sequence ID" value="NZ_QJSX01000005.1"/>
</dbReference>
<evidence type="ECO:0000256" key="4">
    <source>
        <dbReference type="ARBA" id="ARBA00022989"/>
    </source>
</evidence>
<feature type="transmembrane region" description="Helical" evidence="6">
    <location>
        <begin position="41"/>
        <end position="59"/>
    </location>
</feature>
<keyword evidence="2" id="KW-1003">Cell membrane</keyword>
<keyword evidence="8" id="KW-1185">Reference proteome</keyword>
<reference evidence="7 8" key="1">
    <citation type="submission" date="2018-06" db="EMBL/GenBank/DDBJ databases">
        <title>Genomic Encyclopedia of Type Strains, Phase IV (KMG-IV): sequencing the most valuable type-strain genomes for metagenomic binning, comparative biology and taxonomic classification.</title>
        <authorList>
            <person name="Goeker M."/>
        </authorList>
    </citation>
    <scope>NUCLEOTIDE SEQUENCE [LARGE SCALE GENOMIC DNA]</scope>
    <source>
        <strain evidence="7 8">DSM 18048</strain>
    </source>
</reference>
<dbReference type="PANTHER" id="PTHR39087">
    <property type="entry name" value="UPF0104 MEMBRANE PROTEIN MJ1595"/>
    <property type="match status" value="1"/>
</dbReference>
<protein>
    <submittedName>
        <fullName evidence="7">Uncharacterized protein (TIRG00374 family)</fullName>
    </submittedName>
</protein>
<keyword evidence="3 6" id="KW-0812">Transmembrane</keyword>
<evidence type="ECO:0000256" key="3">
    <source>
        <dbReference type="ARBA" id="ARBA00022692"/>
    </source>
</evidence>
<keyword evidence="4 6" id="KW-1133">Transmembrane helix</keyword>
<feature type="transmembrane region" description="Helical" evidence="6">
    <location>
        <begin position="201"/>
        <end position="220"/>
    </location>
</feature>
<comment type="subcellular location">
    <subcellularLocation>
        <location evidence="1">Cell membrane</location>
        <topology evidence="1">Multi-pass membrane protein</topology>
    </subcellularLocation>
</comment>
<feature type="transmembrane region" description="Helical" evidence="6">
    <location>
        <begin position="114"/>
        <end position="139"/>
    </location>
</feature>
<keyword evidence="5 6" id="KW-0472">Membrane</keyword>
<sequence>MPRRSRVRLDLLLHAVVLIGVAWAALTFVRAGDVAAALSRLQPALVLLVLGLGVLYTVFRSFIFAVVTRGVSDLPTALVMRAYLSAEATALLPGGVAARTALLNQLGVPVSRGLVPVLAVSILDQVFFGLVLIVAVVILPDARSAAWLLPVLVLLLVLLSVPAARNFVGRLVQPLLARFGARDGWAHFEEALRGTLRPSRLAFAFLLTVLAFTLKVFVLSLCLREVGVQLPPSLLLFAFVLPTLAGRLTPTPGGAGVTEAGMVAFLATFGGVAVEDGLVATLLFRAATVFVPALLGGVLYGAAWRGSKHLERT</sequence>
<dbReference type="GO" id="GO:0005886">
    <property type="term" value="C:plasma membrane"/>
    <property type="evidence" value="ECO:0007669"/>
    <property type="project" value="UniProtKB-SubCell"/>
</dbReference>
<organism evidence="7 8">
    <name type="scientific">Deinococcus yavapaiensis KR-236</name>
    <dbReference type="NCBI Taxonomy" id="694435"/>
    <lineage>
        <taxon>Bacteria</taxon>
        <taxon>Thermotogati</taxon>
        <taxon>Deinococcota</taxon>
        <taxon>Deinococci</taxon>
        <taxon>Deinococcales</taxon>
        <taxon>Deinococcaceae</taxon>
        <taxon>Deinococcus</taxon>
    </lineage>
</organism>